<dbReference type="Proteomes" id="UP001367676">
    <property type="component" value="Unassembled WGS sequence"/>
</dbReference>
<evidence type="ECO:0000259" key="2">
    <source>
        <dbReference type="Pfam" id="PF07282"/>
    </source>
</evidence>
<accession>A0AAN9TT43</accession>
<proteinExistence type="predicted"/>
<evidence type="ECO:0000256" key="1">
    <source>
        <dbReference type="ARBA" id="ARBA00023125"/>
    </source>
</evidence>
<dbReference type="GO" id="GO:0003677">
    <property type="term" value="F:DNA binding"/>
    <property type="evidence" value="ECO:0007669"/>
    <property type="project" value="UniProtKB-KW"/>
</dbReference>
<dbReference type="EMBL" id="JBBCAQ010000006">
    <property type="protein sequence ID" value="KAK7603417.1"/>
    <property type="molecule type" value="Genomic_DNA"/>
</dbReference>
<protein>
    <recommendedName>
        <fullName evidence="2">Cas12f1-like TNB domain-containing protein</fullName>
    </recommendedName>
</protein>
<feature type="domain" description="Cas12f1-like TNB" evidence="2">
    <location>
        <begin position="420"/>
        <end position="486"/>
    </location>
</feature>
<dbReference type="InterPro" id="IPR010095">
    <property type="entry name" value="Cas12f1-like_TNB"/>
</dbReference>
<comment type="caution">
    <text evidence="3">The sequence shown here is derived from an EMBL/GenBank/DDBJ whole genome shotgun (WGS) entry which is preliminary data.</text>
</comment>
<evidence type="ECO:0000313" key="3">
    <source>
        <dbReference type="EMBL" id="KAK7603417.1"/>
    </source>
</evidence>
<dbReference type="AlphaFoldDB" id="A0AAN9TT43"/>
<name>A0AAN9TT43_9HEMI</name>
<keyword evidence="4" id="KW-1185">Reference proteome</keyword>
<gene>
    <name evidence="3" type="ORF">V9T40_003416</name>
</gene>
<reference evidence="3 4" key="1">
    <citation type="submission" date="2024-03" db="EMBL/GenBank/DDBJ databases">
        <title>Adaptation during the transition from Ophiocordyceps entomopathogen to insect associate is accompanied by gene loss and intensified selection.</title>
        <authorList>
            <person name="Ward C.M."/>
            <person name="Onetto C.A."/>
            <person name="Borneman A.R."/>
        </authorList>
    </citation>
    <scope>NUCLEOTIDE SEQUENCE [LARGE SCALE GENOMIC DNA]</scope>
    <source>
        <strain evidence="3">AWRI1</strain>
        <tissue evidence="3">Single Adult Female</tissue>
    </source>
</reference>
<dbReference type="Pfam" id="PF07282">
    <property type="entry name" value="Cas12f1-like_TNB"/>
    <property type="match status" value="1"/>
</dbReference>
<keyword evidence="1" id="KW-0238">DNA-binding</keyword>
<evidence type="ECO:0000313" key="4">
    <source>
        <dbReference type="Proteomes" id="UP001367676"/>
    </source>
</evidence>
<organism evidence="3 4">
    <name type="scientific">Parthenolecanium corni</name>
    <dbReference type="NCBI Taxonomy" id="536013"/>
    <lineage>
        <taxon>Eukaryota</taxon>
        <taxon>Metazoa</taxon>
        <taxon>Ecdysozoa</taxon>
        <taxon>Arthropoda</taxon>
        <taxon>Hexapoda</taxon>
        <taxon>Insecta</taxon>
        <taxon>Pterygota</taxon>
        <taxon>Neoptera</taxon>
        <taxon>Paraneoptera</taxon>
        <taxon>Hemiptera</taxon>
        <taxon>Sternorrhyncha</taxon>
        <taxon>Coccoidea</taxon>
        <taxon>Coccidae</taxon>
        <taxon>Parthenolecanium</taxon>
    </lineage>
</organism>
<sequence length="526" mass="62150">MSSFSRKRKKKDEFATSTIKCALASKLCPLYEKRDELLGLIREDALAFTKFHILYSYKVYAFYSHYLTKYAYRPDKFYALYPKPEFSKLLSMCKTKSTKVPDEDGVFEPIENLDSKLRTFSQQYIRSQYETNFLESFTRYLFARLKRCIYNLPEFKARKIDGRKQFPKSKREIHAELSASYYKGEPSDLLKRFPTLPHAGIKDLQKEPWRYVHAFFRVQNFLVDLRAKSFCLFPVARVEHKHCVYDARALQELARRLEPANIREPEFYWSATKKKTIGGKEAYSKYSAKNFFFDTREYKRRAYSKRKTEKLENEFNADVKDKNPNLKDCRQYANTSKFYEYWFAKRWKVYVEDNKLVRNQTLDRYLRMEKAYEKIITKLFPKEEGGGKTLILYGKGSEFMNVSNFRLKGCAKFSHDSLLKKMREKIFTVEMANEAYTSQTCAHCREEKGELKFVKMPAYGFKRHRYVFCQECHRNANRDYNGAKNIYLLNTTSIGSLVKTSSRYVPRSGADVTPIASVANDDSSRV</sequence>